<evidence type="ECO:0000256" key="1">
    <source>
        <dbReference type="SAM" id="MobiDB-lite"/>
    </source>
</evidence>
<feature type="region of interest" description="Disordered" evidence="1">
    <location>
        <begin position="371"/>
        <end position="397"/>
    </location>
</feature>
<dbReference type="GO" id="GO:0015074">
    <property type="term" value="P:DNA integration"/>
    <property type="evidence" value="ECO:0007669"/>
    <property type="project" value="InterPro"/>
</dbReference>
<dbReference type="Gene3D" id="3.30.420.10">
    <property type="entry name" value="Ribonuclease H-like superfamily/Ribonuclease H"/>
    <property type="match status" value="2"/>
</dbReference>
<feature type="compositionally biased region" description="Polar residues" evidence="1">
    <location>
        <begin position="1014"/>
        <end position="1026"/>
    </location>
</feature>
<gene>
    <name evidence="3" type="ORF">Tci_135370</name>
</gene>
<dbReference type="PANTHER" id="PTHR42648:SF32">
    <property type="entry name" value="RIBONUCLEASE H-LIKE DOMAIN, GAG-PRE-INTEGRASE DOMAIN PROTEIN-RELATED"/>
    <property type="match status" value="1"/>
</dbReference>
<proteinExistence type="predicted"/>
<accession>A0A699GNR6</accession>
<name>A0A699GNR6_TANCI</name>
<evidence type="ECO:0000259" key="2">
    <source>
        <dbReference type="PROSITE" id="PS50994"/>
    </source>
</evidence>
<evidence type="ECO:0000313" key="3">
    <source>
        <dbReference type="EMBL" id="GEV63393.1"/>
    </source>
</evidence>
<reference evidence="3" key="1">
    <citation type="journal article" date="2019" name="Sci. Rep.">
        <title>Draft genome of Tanacetum cinerariifolium, the natural source of mosquito coil.</title>
        <authorList>
            <person name="Yamashiro T."/>
            <person name="Shiraishi A."/>
            <person name="Satake H."/>
            <person name="Nakayama K."/>
        </authorList>
    </citation>
    <scope>NUCLEOTIDE SEQUENCE</scope>
</reference>
<dbReference type="InterPro" id="IPR001584">
    <property type="entry name" value="Integrase_cat-core"/>
</dbReference>
<organism evidence="3">
    <name type="scientific">Tanacetum cinerariifolium</name>
    <name type="common">Dalmatian daisy</name>
    <name type="synonym">Chrysanthemum cinerariifolium</name>
    <dbReference type="NCBI Taxonomy" id="118510"/>
    <lineage>
        <taxon>Eukaryota</taxon>
        <taxon>Viridiplantae</taxon>
        <taxon>Streptophyta</taxon>
        <taxon>Embryophyta</taxon>
        <taxon>Tracheophyta</taxon>
        <taxon>Spermatophyta</taxon>
        <taxon>Magnoliopsida</taxon>
        <taxon>eudicotyledons</taxon>
        <taxon>Gunneridae</taxon>
        <taxon>Pentapetalae</taxon>
        <taxon>asterids</taxon>
        <taxon>campanulids</taxon>
        <taxon>Asterales</taxon>
        <taxon>Asteraceae</taxon>
        <taxon>Asteroideae</taxon>
        <taxon>Anthemideae</taxon>
        <taxon>Anthemidinae</taxon>
        <taxon>Tanacetum</taxon>
    </lineage>
</organism>
<dbReference type="Pfam" id="PF25597">
    <property type="entry name" value="SH3_retrovirus"/>
    <property type="match status" value="2"/>
</dbReference>
<dbReference type="InterPro" id="IPR039537">
    <property type="entry name" value="Retrotran_Ty1/copia-like"/>
</dbReference>
<protein>
    <submittedName>
        <fullName evidence="3">Ribonuclease H-like domain-containing protein</fullName>
    </submittedName>
</protein>
<dbReference type="InterPro" id="IPR012337">
    <property type="entry name" value="RNaseH-like_sf"/>
</dbReference>
<feature type="region of interest" description="Disordered" evidence="1">
    <location>
        <begin position="1013"/>
        <end position="1035"/>
    </location>
</feature>
<dbReference type="InterPro" id="IPR036397">
    <property type="entry name" value="RNaseH_sf"/>
</dbReference>
<comment type="caution">
    <text evidence="3">The sequence shown here is derived from an EMBL/GenBank/DDBJ whole genome shotgun (WGS) entry which is preliminary data.</text>
</comment>
<dbReference type="GO" id="GO:0003676">
    <property type="term" value="F:nucleic acid binding"/>
    <property type="evidence" value="ECO:0007669"/>
    <property type="project" value="InterPro"/>
</dbReference>
<feature type="domain" description="Integrase catalytic" evidence="2">
    <location>
        <begin position="1"/>
        <end position="97"/>
    </location>
</feature>
<dbReference type="SUPFAM" id="SSF53098">
    <property type="entry name" value="Ribonuclease H-like"/>
    <property type="match status" value="2"/>
</dbReference>
<dbReference type="InterPro" id="IPR057670">
    <property type="entry name" value="SH3_retrovirus"/>
</dbReference>
<dbReference type="PROSITE" id="PS50994">
    <property type="entry name" value="INTEGRASE"/>
    <property type="match status" value="1"/>
</dbReference>
<sequence>MIRCDNETEFKNKEMNQFCKMKGIKRQYSVARTPQQNRVAKRRNRTLTKATRTMLADSKLPTTFCAEAVNIVCYVQNKVLVVKPHNKTPYELFHGRAPTLSFMRLFRCLVTILNTKDHLGKFNGKADEGFFVGYSLNSKAFRVFNSRTRIVEENFHIRFSENTPNVVGSRPDWLFDIDALKRIMNYEPIITGTQSNGFADPKSFHGDGFKPLSDDGNKKNDGIFISQDKYVAKILKKFRFTEVKNASTPMETQKPLHKDEDGKEVDVYMYRSMIGSLMFLTSSRLDIMFAVYAYARYQVNPKFWLTAMTITMNGEPQIHARVNAKEIIITESSVRLDLRLVDDEDQAVYKELDDKLVRVAITASSLEAEKDNARIDSSDNEPSLGEDASKQERKIHDIDADEDITLVNDQDDAERFSSAKEFKDNMLSSYYYWYKEMDQDSAHIVAASKVPMLKPENGNAPPITKVVEGVETIISPTVVEEKAQRRLELKTRINTAHGATTASTQATAINSITIDNLSNVVIYAFFASQPNSLQLDNEDLKQIHPDDLKEIALRWQMDMLTMRARRFLKNNRRKFSMNGTETLGLISPSSNSEVSTDSNCSSSCLENVKILKEQNEQLLKDLRASKLNAITYKTNLESVEVRLVVYKKNKSIYEEDIKVLKCEIYIRKVAITELRRKLELAQKQKDEIQLTVGNFENSSNCLNKLIDCQIVDKCKIGLGYNVVPPPYTRNFMPPKPNFSFSGLEEFVNEPIVSKPIVKKPVVRTSKGKASADKPKVVREIFGPTILEEWVLDIEEGDVIQPKVEQKIVRTSKVKKEFVNSTSQKKTTRKIVNQGNTQMELQDKEVIDSGCSRHMIRNMSYLTNYEETDRGYVAFGGNPKGGKITSKAERRNRTLIEATRTMLADSKLPTTFWAEEVNTACYVQNRVLVVKPHSKTPYEPFHGKFNGKADKGFFVGYSLNSKAFKVFNSRTRIVEENLHIRLSENTPNVVGSGPDWLFDIDALTKTMNYEPIVTESKSSQDDGFQPSSDDEKKVNEDLNKKVNAKIKTKIMLTVLIMLMLMAQTEDIITFNFSSDHEDGDEMDDMNKLDTTIQVSPVPTTRINKDHPLDQIVRDLHSTTQTRNMLKNLEEHGAKKLKRRKKSRTHKLKRLYKVGLTARVKSFADEASLGEDASKQGRKIDNIDANEEITLISTHDDAKMFDAEKDIGGEEVVMAEQAKEVVTEKESIDDVTDRWLPVLLCHGRQKETKSPEGSV</sequence>
<dbReference type="EMBL" id="BKCJ010029379">
    <property type="protein sequence ID" value="GEV63393.1"/>
    <property type="molecule type" value="Genomic_DNA"/>
</dbReference>
<dbReference type="AlphaFoldDB" id="A0A699GNR6"/>
<feature type="compositionally biased region" description="Basic and acidic residues" evidence="1">
    <location>
        <begin position="387"/>
        <end position="397"/>
    </location>
</feature>
<dbReference type="PANTHER" id="PTHR42648">
    <property type="entry name" value="TRANSPOSASE, PUTATIVE-RELATED"/>
    <property type="match status" value="1"/>
</dbReference>